<sequence length="132" mass="15716">MKNYYQVCFACRVAIRTTIHTEKNKKCPDCGQIMYALTPKLAIPKRHKVREWKALHKLVSEFPLKQAANSVEHQGEFLSYRINILKKQLEFNHPAKRQQNLINQFNQLLEEQREYRKRTLLVYRVLGAEAFK</sequence>
<dbReference type="Proteomes" id="UP000219669">
    <property type="component" value="Unassembled WGS sequence"/>
</dbReference>
<dbReference type="EMBL" id="OCNF01000002">
    <property type="protein sequence ID" value="SOD65383.1"/>
    <property type="molecule type" value="Genomic_DNA"/>
</dbReference>
<dbReference type="AlphaFoldDB" id="A0A286E3B1"/>
<reference evidence="1 2" key="1">
    <citation type="submission" date="2017-09" db="EMBL/GenBank/DDBJ databases">
        <authorList>
            <person name="Ehlers B."/>
            <person name="Leendertz F.H."/>
        </authorList>
    </citation>
    <scope>NUCLEOTIDE SEQUENCE [LARGE SCALE GENOMIC DNA]</scope>
    <source>
        <strain evidence="1 2">DSM 16848</strain>
    </source>
</reference>
<gene>
    <name evidence="1" type="ORF">SAMN02746062_00271</name>
</gene>
<accession>A0A286E3B1</accession>
<evidence type="ECO:0000313" key="1">
    <source>
        <dbReference type="EMBL" id="SOD65383.1"/>
    </source>
</evidence>
<dbReference type="RefSeq" id="WP_097113347.1">
    <property type="nucleotide sequence ID" value="NZ_CP083931.1"/>
</dbReference>
<protein>
    <submittedName>
        <fullName evidence="1">Uncharacterized protein</fullName>
    </submittedName>
</protein>
<keyword evidence="2" id="KW-1185">Reference proteome</keyword>
<name>A0A286E3B1_9NEIS</name>
<proteinExistence type="predicted"/>
<evidence type="ECO:0000313" key="2">
    <source>
        <dbReference type="Proteomes" id="UP000219669"/>
    </source>
</evidence>
<organism evidence="1 2">
    <name type="scientific">Alysiella filiformis DSM 16848</name>
    <dbReference type="NCBI Taxonomy" id="1120981"/>
    <lineage>
        <taxon>Bacteria</taxon>
        <taxon>Pseudomonadati</taxon>
        <taxon>Pseudomonadota</taxon>
        <taxon>Betaproteobacteria</taxon>
        <taxon>Neisseriales</taxon>
        <taxon>Neisseriaceae</taxon>
        <taxon>Alysiella</taxon>
    </lineage>
</organism>